<dbReference type="AlphaFoldDB" id="A0AA39PPC6"/>
<reference evidence="1" key="1">
    <citation type="submission" date="2023-06" db="EMBL/GenBank/DDBJ databases">
        <authorList>
            <consortium name="Lawrence Berkeley National Laboratory"/>
            <person name="Ahrendt S."/>
            <person name="Sahu N."/>
            <person name="Indic B."/>
            <person name="Wong-Bajracharya J."/>
            <person name="Merenyi Z."/>
            <person name="Ke H.-M."/>
            <person name="Monk M."/>
            <person name="Kocsube S."/>
            <person name="Drula E."/>
            <person name="Lipzen A."/>
            <person name="Balint B."/>
            <person name="Henrissat B."/>
            <person name="Andreopoulos B."/>
            <person name="Martin F.M."/>
            <person name="Harder C.B."/>
            <person name="Rigling D."/>
            <person name="Ford K.L."/>
            <person name="Foster G.D."/>
            <person name="Pangilinan J."/>
            <person name="Papanicolaou A."/>
            <person name="Barry K."/>
            <person name="LaButti K."/>
            <person name="Viragh M."/>
            <person name="Koriabine M."/>
            <person name="Yan M."/>
            <person name="Riley R."/>
            <person name="Champramary S."/>
            <person name="Plett K.L."/>
            <person name="Tsai I.J."/>
            <person name="Slot J."/>
            <person name="Sipos G."/>
            <person name="Plett J."/>
            <person name="Nagy L.G."/>
            <person name="Grigoriev I.V."/>
        </authorList>
    </citation>
    <scope>NUCLEOTIDE SEQUENCE</scope>
    <source>
        <strain evidence="1">ICMP 16352</strain>
    </source>
</reference>
<name>A0AA39PPC6_9AGAR</name>
<evidence type="ECO:0000313" key="2">
    <source>
        <dbReference type="Proteomes" id="UP001175227"/>
    </source>
</evidence>
<protein>
    <submittedName>
        <fullName evidence="1">Uncharacterized protein</fullName>
    </submittedName>
</protein>
<gene>
    <name evidence="1" type="ORF">IW261DRAFT_1415530</name>
</gene>
<comment type="caution">
    <text evidence="1">The sequence shown here is derived from an EMBL/GenBank/DDBJ whole genome shotgun (WGS) entry which is preliminary data.</text>
</comment>
<sequence>MQFYYLQTGLQVWDTFFSNHQQIYMCSASITKWYPGRVLLDAERSHCGWMALTLEMEAGNQGQVLSLRAVVASTERPPNTLTETGARLQIWYQKLLGPKSDVAQATGDHPNYYGDLVGGDRLLNADMIASA</sequence>
<accession>A0AA39PPC6</accession>
<keyword evidence="2" id="KW-1185">Reference proteome</keyword>
<proteinExistence type="predicted"/>
<organism evidence="1 2">
    <name type="scientific">Armillaria novae-zelandiae</name>
    <dbReference type="NCBI Taxonomy" id="153914"/>
    <lineage>
        <taxon>Eukaryota</taxon>
        <taxon>Fungi</taxon>
        <taxon>Dikarya</taxon>
        <taxon>Basidiomycota</taxon>
        <taxon>Agaricomycotina</taxon>
        <taxon>Agaricomycetes</taxon>
        <taxon>Agaricomycetidae</taxon>
        <taxon>Agaricales</taxon>
        <taxon>Marasmiineae</taxon>
        <taxon>Physalacriaceae</taxon>
        <taxon>Armillaria</taxon>
    </lineage>
</organism>
<evidence type="ECO:0000313" key="1">
    <source>
        <dbReference type="EMBL" id="KAK0487921.1"/>
    </source>
</evidence>
<dbReference type="Proteomes" id="UP001175227">
    <property type="component" value="Unassembled WGS sequence"/>
</dbReference>
<dbReference type="EMBL" id="JAUEPR010000003">
    <property type="protein sequence ID" value="KAK0487921.1"/>
    <property type="molecule type" value="Genomic_DNA"/>
</dbReference>